<dbReference type="RefSeq" id="WP_203949704.1">
    <property type="nucleotide sequence ID" value="NZ_BOOR01000092.1"/>
</dbReference>
<organism evidence="2 3">
    <name type="scientific">Planotetraspora thailandica</name>
    <dbReference type="NCBI Taxonomy" id="487172"/>
    <lineage>
        <taxon>Bacteria</taxon>
        <taxon>Bacillati</taxon>
        <taxon>Actinomycetota</taxon>
        <taxon>Actinomycetes</taxon>
        <taxon>Streptosporangiales</taxon>
        <taxon>Streptosporangiaceae</taxon>
        <taxon>Planotetraspora</taxon>
    </lineage>
</organism>
<evidence type="ECO:0000313" key="3">
    <source>
        <dbReference type="Proteomes" id="UP000605992"/>
    </source>
</evidence>
<proteinExistence type="predicted"/>
<sequence>MLPALPFKLALADRRRAVMPLHMDPPLIRDVLIEGSTMVVALVELFERMWREAFPFRPGSWQGDGETLPEPAADELDLAESPRSTSPASSPKLTPPP</sequence>
<dbReference type="EMBL" id="BOOR01000092">
    <property type="protein sequence ID" value="GII59659.1"/>
    <property type="molecule type" value="Genomic_DNA"/>
</dbReference>
<dbReference type="AlphaFoldDB" id="A0A8J3Y2R9"/>
<evidence type="ECO:0000256" key="1">
    <source>
        <dbReference type="SAM" id="MobiDB-lite"/>
    </source>
</evidence>
<evidence type="ECO:0000313" key="2">
    <source>
        <dbReference type="EMBL" id="GII59659.1"/>
    </source>
</evidence>
<gene>
    <name evidence="2" type="ORF">Pth03_80480</name>
</gene>
<feature type="compositionally biased region" description="Polar residues" evidence="1">
    <location>
        <begin position="82"/>
        <end position="97"/>
    </location>
</feature>
<dbReference type="Proteomes" id="UP000605992">
    <property type="component" value="Unassembled WGS sequence"/>
</dbReference>
<keyword evidence="3" id="KW-1185">Reference proteome</keyword>
<comment type="caution">
    <text evidence="2">The sequence shown here is derived from an EMBL/GenBank/DDBJ whole genome shotgun (WGS) entry which is preliminary data.</text>
</comment>
<feature type="region of interest" description="Disordered" evidence="1">
    <location>
        <begin position="57"/>
        <end position="97"/>
    </location>
</feature>
<reference evidence="2" key="1">
    <citation type="submission" date="2021-01" db="EMBL/GenBank/DDBJ databases">
        <title>Whole genome shotgun sequence of Planotetraspora thailandica NBRC 104271.</title>
        <authorList>
            <person name="Komaki H."/>
            <person name="Tamura T."/>
        </authorList>
    </citation>
    <scope>NUCLEOTIDE SEQUENCE</scope>
    <source>
        <strain evidence="2">NBRC 104271</strain>
    </source>
</reference>
<protein>
    <submittedName>
        <fullName evidence="2">Uncharacterized protein</fullName>
    </submittedName>
</protein>
<name>A0A8J3Y2R9_9ACTN</name>
<accession>A0A8J3Y2R9</accession>